<accession>A0A3P8GR94</accession>
<keyword evidence="2" id="KW-1185">Reference proteome</keyword>
<reference evidence="1 2" key="1">
    <citation type="submission" date="2018-11" db="EMBL/GenBank/DDBJ databases">
        <authorList>
            <consortium name="Pathogen Informatics"/>
        </authorList>
    </citation>
    <scope>NUCLEOTIDE SEQUENCE [LARGE SCALE GENOMIC DNA]</scope>
    <source>
        <strain evidence="1 2">Egypt</strain>
    </source>
</reference>
<name>A0A3P8GR94_9TREM</name>
<gene>
    <name evidence="1" type="ORF">ECPE_LOCUS14335</name>
</gene>
<evidence type="ECO:0000313" key="1">
    <source>
        <dbReference type="EMBL" id="VDP91607.1"/>
    </source>
</evidence>
<evidence type="ECO:0000313" key="2">
    <source>
        <dbReference type="Proteomes" id="UP000272942"/>
    </source>
</evidence>
<dbReference type="Proteomes" id="UP000272942">
    <property type="component" value="Unassembled WGS sequence"/>
</dbReference>
<proteinExistence type="predicted"/>
<organism evidence="1 2">
    <name type="scientific">Echinostoma caproni</name>
    <dbReference type="NCBI Taxonomy" id="27848"/>
    <lineage>
        <taxon>Eukaryota</taxon>
        <taxon>Metazoa</taxon>
        <taxon>Spiralia</taxon>
        <taxon>Lophotrochozoa</taxon>
        <taxon>Platyhelminthes</taxon>
        <taxon>Trematoda</taxon>
        <taxon>Digenea</taxon>
        <taxon>Plagiorchiida</taxon>
        <taxon>Echinostomata</taxon>
        <taxon>Echinostomatoidea</taxon>
        <taxon>Echinostomatidae</taxon>
        <taxon>Echinostoma</taxon>
    </lineage>
</organism>
<protein>
    <submittedName>
        <fullName evidence="1">Uncharacterized protein</fullName>
    </submittedName>
</protein>
<dbReference type="AlphaFoldDB" id="A0A3P8GR94"/>
<dbReference type="EMBL" id="UZAN01057307">
    <property type="protein sequence ID" value="VDP91607.1"/>
    <property type="molecule type" value="Genomic_DNA"/>
</dbReference>
<dbReference type="OrthoDB" id="6369184at2759"/>
<sequence>MERCTQYNFLKRAKKRYCQKPPKNRSIVIRWNNPCLSMRFVSDHQIVRRGFLGIYRFHKSDYDDEYVPLPTIINSDSTYMQK</sequence>